<organism evidence="1 2">
    <name type="scientific">Panagrellus redivivus</name>
    <name type="common">Microworm</name>
    <dbReference type="NCBI Taxonomy" id="6233"/>
    <lineage>
        <taxon>Eukaryota</taxon>
        <taxon>Metazoa</taxon>
        <taxon>Ecdysozoa</taxon>
        <taxon>Nematoda</taxon>
        <taxon>Chromadorea</taxon>
        <taxon>Rhabditida</taxon>
        <taxon>Tylenchina</taxon>
        <taxon>Panagrolaimomorpha</taxon>
        <taxon>Panagrolaimoidea</taxon>
        <taxon>Panagrolaimidae</taxon>
        <taxon>Panagrellus</taxon>
    </lineage>
</organism>
<sequence length="434" mass="48899">MSCTKKVHEKTTPAFPSSLELFTVPPTNVAFVSAGYKNVLPLNPVSGDPYTFRVYSDNSWLDLSKTYIQTEFVIEKKNKDDAWVRIEATDNNVAPVQLIGLTLYSQLRVSFNGTDIYDSGTLYPYRAYFGTELSCSDSVKATELGVAGYAIDNAFNDATDKGFIQRKRMLKDGKCTVLARLDFDFANQPLLLLNDVDVVFTLYRNNDKFCLQSIGGVADLRIRIESIKLLVNAVELQPSLNVTFFKKLEDTPAAYALRKTELRAFMINSGRMEFTQNLFTSIVPRRVVFALVAQNAFYGDVGQNPFNFKGYGLREFEITAGGRRFPYEKYKMNFDQGDAARPYLDLFHALGQHFNSANCGITFSKFKEGWTIFVVDLTASQDETCGFELVQNGSTDIKLEFATAVPEGGLELVVMAEYDQVMSIDNHRRIKFEN</sequence>
<dbReference type="GO" id="GO:0004748">
    <property type="term" value="F:ribonucleoside-diphosphate reductase activity, thioredoxin disulfide as acceptor"/>
    <property type="evidence" value="ECO:0007669"/>
    <property type="project" value="TreeGrafter"/>
</dbReference>
<reference evidence="2" key="2">
    <citation type="submission" date="2020-10" db="UniProtKB">
        <authorList>
            <consortium name="WormBaseParasite"/>
        </authorList>
    </citation>
    <scope>IDENTIFICATION</scope>
</reference>
<dbReference type="WBParaSite" id="Pan_g11028.t1">
    <property type="protein sequence ID" value="Pan_g11028.t1"/>
    <property type="gene ID" value="Pan_g11028"/>
</dbReference>
<dbReference type="InterPro" id="IPR000358">
    <property type="entry name" value="RNR_small_fam"/>
</dbReference>
<dbReference type="Proteomes" id="UP000492821">
    <property type="component" value="Unassembled WGS sequence"/>
</dbReference>
<protein>
    <submittedName>
        <fullName evidence="2">BACON domain-containing protein</fullName>
    </submittedName>
</protein>
<evidence type="ECO:0000313" key="1">
    <source>
        <dbReference type="Proteomes" id="UP000492821"/>
    </source>
</evidence>
<dbReference type="AlphaFoldDB" id="A0A7E4ZQB0"/>
<proteinExistence type="predicted"/>
<dbReference type="GO" id="GO:0009263">
    <property type="term" value="P:deoxyribonucleotide biosynthetic process"/>
    <property type="evidence" value="ECO:0007669"/>
    <property type="project" value="InterPro"/>
</dbReference>
<dbReference type="GO" id="GO:0005829">
    <property type="term" value="C:cytosol"/>
    <property type="evidence" value="ECO:0007669"/>
    <property type="project" value="TreeGrafter"/>
</dbReference>
<keyword evidence="1" id="KW-1185">Reference proteome</keyword>
<dbReference type="PANTHER" id="PTHR23409:SF21">
    <property type="entry name" value="CAPSID PROTEIN"/>
    <property type="match status" value="1"/>
</dbReference>
<reference evidence="1" key="1">
    <citation type="journal article" date="2013" name="Genetics">
        <title>The draft genome and transcriptome of Panagrellus redivivus are shaped by the harsh demands of a free-living lifestyle.</title>
        <authorList>
            <person name="Srinivasan J."/>
            <person name="Dillman A.R."/>
            <person name="Macchietto M.G."/>
            <person name="Heikkinen L."/>
            <person name="Lakso M."/>
            <person name="Fracchia K.M."/>
            <person name="Antoshechkin I."/>
            <person name="Mortazavi A."/>
            <person name="Wong G."/>
            <person name="Sternberg P.W."/>
        </authorList>
    </citation>
    <scope>NUCLEOTIDE SEQUENCE [LARGE SCALE GENOMIC DNA]</scope>
    <source>
        <strain evidence="1">MT8872</strain>
    </source>
</reference>
<evidence type="ECO:0000313" key="2">
    <source>
        <dbReference type="WBParaSite" id="Pan_g11028.t1"/>
    </source>
</evidence>
<dbReference type="PANTHER" id="PTHR23409">
    <property type="entry name" value="RIBONUCLEOSIDE-DIPHOSPHATE REDUCTASE SMALL CHAIN"/>
    <property type="match status" value="1"/>
</dbReference>
<name>A0A7E4ZQB0_PANRE</name>
<accession>A0A7E4ZQB0</accession>